<sequence>MEQNIISVSQLNVGVQSWVVRVVLIEKSFVRGSVNMGRRYQRYVFADQLGDRVQAIAYFADLNVLDEILQLFSTYYIGNGIVRRLMDDSIMLGSVSFEVTLTQYTLIERVHGLVQLPIHNLYNFTPFGHLQSLRHSRDAIITILGVVIEVFPLHVFLFGSRYMRVQEFLLMNEEMMPVVFAIWEEFVDTDGAHLAQIAHEHPIVLICRPKISHFHGLSLATERRTIIMYDVAIPEADELRSWYEGLAGDGPN</sequence>
<keyword evidence="2" id="KW-1185">Reference proteome</keyword>
<dbReference type="Gene3D" id="2.40.50.140">
    <property type="entry name" value="Nucleic acid-binding proteins"/>
    <property type="match status" value="2"/>
</dbReference>
<gene>
    <name evidence="3" type="primary">LOC113719080</name>
</gene>
<dbReference type="OrthoDB" id="1304635at2759"/>
<dbReference type="GeneID" id="113719080"/>
<keyword evidence="1" id="KW-1133">Transmembrane helix</keyword>
<keyword evidence="1" id="KW-0812">Transmembrane</keyword>
<protein>
    <submittedName>
        <fullName evidence="3">Replication protein A 70 kDa DNA-binding subunit B-like</fullName>
    </submittedName>
</protein>
<evidence type="ECO:0000313" key="2">
    <source>
        <dbReference type="Proteomes" id="UP001652660"/>
    </source>
</evidence>
<accession>A0A6P6VD49</accession>
<evidence type="ECO:0000313" key="3">
    <source>
        <dbReference type="RefSeq" id="XP_027099902.1"/>
    </source>
</evidence>
<organism evidence="2 3">
    <name type="scientific">Coffea arabica</name>
    <name type="common">Arabian coffee</name>
    <dbReference type="NCBI Taxonomy" id="13443"/>
    <lineage>
        <taxon>Eukaryota</taxon>
        <taxon>Viridiplantae</taxon>
        <taxon>Streptophyta</taxon>
        <taxon>Embryophyta</taxon>
        <taxon>Tracheophyta</taxon>
        <taxon>Spermatophyta</taxon>
        <taxon>Magnoliopsida</taxon>
        <taxon>eudicotyledons</taxon>
        <taxon>Gunneridae</taxon>
        <taxon>Pentapetalae</taxon>
        <taxon>asterids</taxon>
        <taxon>lamiids</taxon>
        <taxon>Gentianales</taxon>
        <taxon>Rubiaceae</taxon>
        <taxon>Ixoroideae</taxon>
        <taxon>Gardenieae complex</taxon>
        <taxon>Bertiereae - Coffeeae clade</taxon>
        <taxon>Coffeeae</taxon>
        <taxon>Coffea</taxon>
    </lineage>
</organism>
<dbReference type="RefSeq" id="XP_027099902.1">
    <property type="nucleotide sequence ID" value="XM_027244101.1"/>
</dbReference>
<evidence type="ECO:0000256" key="1">
    <source>
        <dbReference type="SAM" id="Phobius"/>
    </source>
</evidence>
<keyword evidence="1" id="KW-0472">Membrane</keyword>
<name>A0A6P6VD49_COFAR</name>
<feature type="transmembrane region" description="Helical" evidence="1">
    <location>
        <begin position="139"/>
        <end position="159"/>
    </location>
</feature>
<reference evidence="2" key="1">
    <citation type="journal article" date="2025" name="Foods">
        <title>Unveiling the Microbial Signatures of Arabica Coffee Cherries: Insights into Ripeness Specific Diversity, Functional Traits, and Implications for Quality and Safety.</title>
        <authorList>
            <consortium name="RefSeq"/>
            <person name="Tenea G.N."/>
            <person name="Cifuentes V."/>
            <person name="Reyes P."/>
            <person name="Cevallos-Vallejos M."/>
        </authorList>
    </citation>
    <scope>NUCLEOTIDE SEQUENCE [LARGE SCALE GENOMIC DNA]</scope>
</reference>
<dbReference type="AlphaFoldDB" id="A0A6P6VD49"/>
<proteinExistence type="predicted"/>
<dbReference type="InterPro" id="IPR012340">
    <property type="entry name" value="NA-bd_OB-fold"/>
</dbReference>
<dbReference type="SUPFAM" id="SSF50249">
    <property type="entry name" value="Nucleic acid-binding proteins"/>
    <property type="match status" value="1"/>
</dbReference>
<dbReference type="Proteomes" id="UP001652660">
    <property type="component" value="Chromosome 11e"/>
</dbReference>
<reference evidence="3" key="2">
    <citation type="submission" date="2025-08" db="UniProtKB">
        <authorList>
            <consortium name="RefSeq"/>
        </authorList>
    </citation>
    <scope>IDENTIFICATION</scope>
    <source>
        <tissue evidence="3">Leaves</tissue>
    </source>
</reference>